<dbReference type="Gene3D" id="2.60.40.780">
    <property type="entry name" value="von Hippel-Lindau disease tumour suppressor, beta domain"/>
    <property type="match status" value="1"/>
</dbReference>
<dbReference type="InterPro" id="IPR037140">
    <property type="entry name" value="VHL_beta_dom_sf"/>
</dbReference>
<dbReference type="EMBL" id="BOPF01000002">
    <property type="protein sequence ID" value="GIJ43267.1"/>
    <property type="molecule type" value="Genomic_DNA"/>
</dbReference>
<protein>
    <recommendedName>
        <fullName evidence="2">von Hippel-Lindau disease tumour suppressor beta domain-containing protein</fullName>
    </recommendedName>
</protein>
<proteinExistence type="predicted"/>
<feature type="compositionally biased region" description="Low complexity" evidence="1">
    <location>
        <begin position="81"/>
        <end position="118"/>
    </location>
</feature>
<accession>A0A8J3YFE6</accession>
<reference evidence="3" key="1">
    <citation type="submission" date="2021-01" db="EMBL/GenBank/DDBJ databases">
        <title>Whole genome shotgun sequence of Virgisporangium aliadipatigenens NBRC 105644.</title>
        <authorList>
            <person name="Komaki H."/>
            <person name="Tamura T."/>
        </authorList>
    </citation>
    <scope>NUCLEOTIDE SEQUENCE</scope>
    <source>
        <strain evidence="3">NBRC 105644</strain>
    </source>
</reference>
<evidence type="ECO:0000256" key="1">
    <source>
        <dbReference type="SAM" id="MobiDB-lite"/>
    </source>
</evidence>
<organism evidence="3 4">
    <name type="scientific">Virgisporangium aliadipatigenens</name>
    <dbReference type="NCBI Taxonomy" id="741659"/>
    <lineage>
        <taxon>Bacteria</taxon>
        <taxon>Bacillati</taxon>
        <taxon>Actinomycetota</taxon>
        <taxon>Actinomycetes</taxon>
        <taxon>Micromonosporales</taxon>
        <taxon>Micromonosporaceae</taxon>
        <taxon>Virgisporangium</taxon>
    </lineage>
</organism>
<gene>
    <name evidence="3" type="ORF">Val02_01530</name>
</gene>
<dbReference type="InterPro" id="IPR024053">
    <property type="entry name" value="VHL_beta_dom"/>
</dbReference>
<dbReference type="Pfam" id="PF01847">
    <property type="entry name" value="VHL"/>
    <property type="match status" value="1"/>
</dbReference>
<sequence length="217" mass="22058">MASAESPWTKVGVIAGILSTVLGVAGVALAAGWSPLPEENTRVAARIVRPAAASGTAPSTVDGPADRAVPAPDPQLPGAPGPTATAGAPRTEPGAPRPESGTAAPAPGATTAGAPAAPRIASDETRLATLPCGQEPGFASAQTHAVTSIQFYNQLDVPVDIHWLDFEGKRRPWTSLPARGTVKLQTYLSHYWVATAAGGCVGIYAAREYPGAAIIQR</sequence>
<dbReference type="SUPFAM" id="SSF49468">
    <property type="entry name" value="VHL"/>
    <property type="match status" value="1"/>
</dbReference>
<feature type="domain" description="von Hippel-Lindau disease tumour suppressor beta" evidence="2">
    <location>
        <begin position="140"/>
        <end position="197"/>
    </location>
</feature>
<keyword evidence="4" id="KW-1185">Reference proteome</keyword>
<name>A0A8J3YFE6_9ACTN</name>
<evidence type="ECO:0000313" key="3">
    <source>
        <dbReference type="EMBL" id="GIJ43267.1"/>
    </source>
</evidence>
<feature type="region of interest" description="Disordered" evidence="1">
    <location>
        <begin position="51"/>
        <end position="118"/>
    </location>
</feature>
<dbReference type="Proteomes" id="UP000619260">
    <property type="component" value="Unassembled WGS sequence"/>
</dbReference>
<feature type="compositionally biased region" description="Pro residues" evidence="1">
    <location>
        <begin position="71"/>
        <end position="80"/>
    </location>
</feature>
<dbReference type="InterPro" id="IPR036208">
    <property type="entry name" value="VHL_sf"/>
</dbReference>
<evidence type="ECO:0000313" key="4">
    <source>
        <dbReference type="Proteomes" id="UP000619260"/>
    </source>
</evidence>
<dbReference type="AlphaFoldDB" id="A0A8J3YFE6"/>
<dbReference type="RefSeq" id="WP_203896870.1">
    <property type="nucleotide sequence ID" value="NZ_BOPF01000002.1"/>
</dbReference>
<comment type="caution">
    <text evidence="3">The sequence shown here is derived from an EMBL/GenBank/DDBJ whole genome shotgun (WGS) entry which is preliminary data.</text>
</comment>
<evidence type="ECO:0000259" key="2">
    <source>
        <dbReference type="Pfam" id="PF01847"/>
    </source>
</evidence>